<feature type="compositionally biased region" description="Polar residues" evidence="1">
    <location>
        <begin position="552"/>
        <end position="562"/>
    </location>
</feature>
<dbReference type="OrthoDB" id="2683861at2759"/>
<dbReference type="EMBL" id="JACGCI010000240">
    <property type="protein sequence ID" value="KAF6741494.1"/>
    <property type="molecule type" value="Genomic_DNA"/>
</dbReference>
<name>A0A8H6H6R4_9AGAR</name>
<feature type="region of interest" description="Disordered" evidence="1">
    <location>
        <begin position="2104"/>
        <end position="2142"/>
    </location>
</feature>
<sequence length="2142" mass="234437">MAPNGWATPEKTALLTGLLPEYEKCQVTRQYKPFWTILYSTYLKEFPLINDVFEGKTLNELDEGQMAIYTLALEKLQSRLREWYRWRCNARSRKIAAVVPAKILKSIYSPRTRGPKAYEAYAKLYPEEVREAQHAACQEEGLEGKKKLPQWHVVCKELYTNASEEKLKAVDDLVEVMGKEKDNVEDAPTDTKKYIQVLPTILKAAVEPAVRRAGLMALITLVGPTPESHGKIRAWTLQFGDKEDTPLFSSSWVDHDILYVEAVARFAKRYVFSQQGKGVDPAQDDKDIPRPSPAEPAPGKSKSPVGGSSDKELPPEVQETHSLSTSAGINQLLETRGLDHSHEPASHLSALPSLSSSAGKAPLLDDADLVNPSHGPASQLFPFPLSSTSAGSSPLLDDGNLDESVDPGHRPASQLFPFPLSSTSAGSSLLLDYGDLDASTTSSTNTGKNLLLPDGYREESINRDFTAHLRLPSPPRLPERFKELGPLSDISSDEWSNINKSLEGCISFNYGLGGSDSGCALENTSLISMNHATSLPGPPLDLSLMGQLANQSTTSFPTQPWNRDTHTIPHNDTVSHTQMTFPGEYRNSSRPTTESAGTTPPIEPAPSPQLNQTTPIYTERSTFDNTRLSPFSQVGISGLDPPESSSSADDGHQTTLANAHSGPTKTSDSAEHTMSNLVLPDPLNQTNSPTTNPPLGPVENPSQSLVHGDVHIPNVKPRPRPIGQSTNHSPLRTAEVLKDLLARNCPHQDLGDESPPESSPSPAVVAEEAPASAKAPCTTAPLPASLPTASHSDKPGPSSPPPSLTPHPLAKLPDVPQPPQTSQFKVVAEAASLPQHTELALSIESEPVAHPALSPVNATASGASSASPALSQASLTPPTNEIQSAHPTPSGGSAVTDIGPDLDSPAVRRSTRGNVPSKTRERLQNIGTNVLNWTTPKLIPTDDPLTPPAWFASATGDLRDTSLGSEWVALVDKWSDLEQSLGFGKLSKGSMPVKGRPEEWTRWTNKSAHGARNHSRPPFIDDPAEIGISITKWWSSIQPAFRASNGTMPAPVYLDPNSTADVWGPLRKSGPNAAPGPENFREDSRGSWKALIADITSSFNALLATYPSQRFKRGLEDVAPSADPDPEIKRKRMPVCAENRTHKHQYAQMLYRQAIDKRRRTRVRQSQNQYISKTHSTRDGPGGFWGVAGYGYLSLRFDSSSGATLLRTGNSRASFGTSNDEDKQDPNKWVFERSGKRSGDRRDPGGWMVYTPGQAIQIPDSNSNSPLIIILGAPVVPNMRALRLPHPSRALVPEQFLTGPAARRLSNICHTCIQMLFSAIQRRDLVPIPLHLLSPTWIRFPKGLIEDKDDKRPGRLSRCDDPRDRMDQRDARFVVCLLIQTTIFNASAYPRSRLSNLFRGTSHRRSKTDHQELRAARTRSHQDRAIYSDCAEGLGFKLQGASNDSNLNADGANSTMRRSGLGYEVWGCERSVGNEQRVEGGTGRLFPILGVSVEVRYTFPRIFAPAVYSRLQKNGRPQRFSPLNTLVNETLRSLSRSALRRNLQYLQERGAQDLALRVWHNPVLSSGNSTRTAGTGVFDVAGLCGTFTCPLEDFDEVRDLGGWLRWTGLRLRGSAHARTLQTLKPGTRRRTGAAGWYGEYLGRNGLHIIMIRASGRFGWIEQVLCGVWSPRGTWGRSETLERRRTCPCASPHDWSQLRDGLQGIISSHARSTIARELHLLFSARAHLGHSHLVDIGLRCTKNQLAAYTAVGGWDGEYSPGLRTLAGFCATLRKMETSIFDHRVTSKVTGAHAKPSRLGRRDSRFALESAAPLFTLYSGEGQTKTRKPGCLLRGTGLTTTVNFSDLSQGVRATRDVSGELRDAFFGRSGRLNALRRGDRDLDSGSDAQLVSQYWESWDSSSVTVDSILVDLTVYSDENIDTGARKGRAGVQVVSGNGCLKASGFETDVTIPAIRRGFTGVPGLFLLGSGLNIQINVRSEVLEVRVRMQEDRLLQSVLESSMKNGCTSDLKAGDLSSGPRGLRDNRGLRFITPSRWDPDDEKNACMLYRQAIDKRRRTRVRQSQNQYISKTHSTRDGPGGFWGVAGYGYLSLRFDSSSGATLLRTGNSRASFGTSNDEDKQDPNKWVFERSGKRSGDRRGKSTI</sequence>
<evidence type="ECO:0000313" key="2">
    <source>
        <dbReference type="EMBL" id="KAF6741494.1"/>
    </source>
</evidence>
<dbReference type="Proteomes" id="UP000521943">
    <property type="component" value="Unassembled WGS sequence"/>
</dbReference>
<accession>A0A8H6H6R4</accession>
<gene>
    <name evidence="2" type="ORF">DFP72DRAFT_1055148</name>
</gene>
<proteinExistence type="predicted"/>
<feature type="region of interest" description="Disordered" evidence="1">
    <location>
        <begin position="853"/>
        <end position="919"/>
    </location>
</feature>
<feature type="region of interest" description="Disordered" evidence="1">
    <location>
        <begin position="380"/>
        <end position="417"/>
    </location>
</feature>
<feature type="compositionally biased region" description="Low complexity" evidence="1">
    <location>
        <begin position="858"/>
        <end position="874"/>
    </location>
</feature>
<feature type="compositionally biased region" description="Basic and acidic residues" evidence="1">
    <location>
        <begin position="1220"/>
        <end position="1244"/>
    </location>
</feature>
<comment type="caution">
    <text evidence="2">The sequence shown here is derived from an EMBL/GenBank/DDBJ whole genome shotgun (WGS) entry which is preliminary data.</text>
</comment>
<feature type="region of interest" description="Disordered" evidence="1">
    <location>
        <begin position="1209"/>
        <end position="1246"/>
    </location>
</feature>
<feature type="compositionally biased region" description="Polar residues" evidence="1">
    <location>
        <begin position="643"/>
        <end position="676"/>
    </location>
</feature>
<organism evidence="2 3">
    <name type="scientific">Ephemerocybe angulata</name>
    <dbReference type="NCBI Taxonomy" id="980116"/>
    <lineage>
        <taxon>Eukaryota</taxon>
        <taxon>Fungi</taxon>
        <taxon>Dikarya</taxon>
        <taxon>Basidiomycota</taxon>
        <taxon>Agaricomycotina</taxon>
        <taxon>Agaricomycetes</taxon>
        <taxon>Agaricomycetidae</taxon>
        <taxon>Agaricales</taxon>
        <taxon>Agaricineae</taxon>
        <taxon>Psathyrellaceae</taxon>
        <taxon>Ephemerocybe</taxon>
    </lineage>
</organism>
<feature type="compositionally biased region" description="Polar residues" evidence="1">
    <location>
        <begin position="1209"/>
        <end position="1218"/>
    </location>
</feature>
<feature type="region of interest" description="Disordered" evidence="1">
    <location>
        <begin position="552"/>
        <end position="730"/>
    </location>
</feature>
<feature type="compositionally biased region" description="Low complexity" evidence="1">
    <location>
        <begin position="760"/>
        <end position="773"/>
    </location>
</feature>
<feature type="compositionally biased region" description="Low complexity" evidence="1">
    <location>
        <begin position="297"/>
        <end position="308"/>
    </location>
</feature>
<feature type="region of interest" description="Disordered" evidence="1">
    <location>
        <begin position="746"/>
        <end position="822"/>
    </location>
</feature>
<evidence type="ECO:0000256" key="1">
    <source>
        <dbReference type="SAM" id="MobiDB-lite"/>
    </source>
</evidence>
<feature type="compositionally biased region" description="Basic and acidic residues" evidence="1">
    <location>
        <begin position="2115"/>
        <end position="2142"/>
    </location>
</feature>
<keyword evidence="3" id="KW-1185">Reference proteome</keyword>
<protein>
    <submittedName>
        <fullName evidence="2">Uncharacterized protein</fullName>
    </submittedName>
</protein>
<evidence type="ECO:0000313" key="3">
    <source>
        <dbReference type="Proteomes" id="UP000521943"/>
    </source>
</evidence>
<feature type="compositionally biased region" description="Polar residues" evidence="1">
    <location>
        <begin position="570"/>
        <end position="598"/>
    </location>
</feature>
<feature type="region of interest" description="Disordered" evidence="1">
    <location>
        <begin position="275"/>
        <end position="324"/>
    </location>
</feature>
<feature type="compositionally biased region" description="Polar residues" evidence="1">
    <location>
        <begin position="608"/>
        <end position="635"/>
    </location>
</feature>
<feature type="compositionally biased region" description="Polar residues" evidence="1">
    <location>
        <begin position="2104"/>
        <end position="2113"/>
    </location>
</feature>
<feature type="compositionally biased region" description="Polar residues" evidence="1">
    <location>
        <begin position="875"/>
        <end position="893"/>
    </location>
</feature>
<reference evidence="2 3" key="1">
    <citation type="submission" date="2020-07" db="EMBL/GenBank/DDBJ databases">
        <title>Comparative genomics of pyrophilous fungi reveals a link between fire events and developmental genes.</title>
        <authorList>
            <consortium name="DOE Joint Genome Institute"/>
            <person name="Steindorff A.S."/>
            <person name="Carver A."/>
            <person name="Calhoun S."/>
            <person name="Stillman K."/>
            <person name="Liu H."/>
            <person name="Lipzen A."/>
            <person name="Pangilinan J."/>
            <person name="Labutti K."/>
            <person name="Bruns T.D."/>
            <person name="Grigoriev I.V."/>
        </authorList>
    </citation>
    <scope>NUCLEOTIDE SEQUENCE [LARGE SCALE GENOMIC DNA]</scope>
    <source>
        <strain evidence="2 3">CBS 144469</strain>
    </source>
</reference>